<evidence type="ECO:0000256" key="4">
    <source>
        <dbReference type="PROSITE-ProRule" id="PRU01161"/>
    </source>
</evidence>
<keyword evidence="3 4" id="KW-0443">Lipid metabolism</keyword>
<dbReference type="GO" id="GO:0016787">
    <property type="term" value="F:hydrolase activity"/>
    <property type="evidence" value="ECO:0007669"/>
    <property type="project" value="UniProtKB-UniRule"/>
</dbReference>
<dbReference type="InterPro" id="IPR002641">
    <property type="entry name" value="PNPLA_dom"/>
</dbReference>
<evidence type="ECO:0000313" key="6">
    <source>
        <dbReference type="EMBL" id="KRN50817.1"/>
    </source>
</evidence>
<feature type="short sequence motif" description="DGA/G" evidence="4">
    <location>
        <begin position="160"/>
        <end position="162"/>
    </location>
</feature>
<dbReference type="Proteomes" id="UP000051841">
    <property type="component" value="Unassembled WGS sequence"/>
</dbReference>
<evidence type="ECO:0000256" key="2">
    <source>
        <dbReference type="ARBA" id="ARBA00022963"/>
    </source>
</evidence>
<reference evidence="6 7" key="1">
    <citation type="journal article" date="2015" name="Genome Announc.">
        <title>Expanding the biotechnology potential of lactobacilli through comparative genomics of 213 strains and associated genera.</title>
        <authorList>
            <person name="Sun Z."/>
            <person name="Harris H.M."/>
            <person name="McCann A."/>
            <person name="Guo C."/>
            <person name="Argimon S."/>
            <person name="Zhang W."/>
            <person name="Yang X."/>
            <person name="Jeffery I.B."/>
            <person name="Cooney J.C."/>
            <person name="Kagawa T.F."/>
            <person name="Liu W."/>
            <person name="Song Y."/>
            <person name="Salvetti E."/>
            <person name="Wrobel A."/>
            <person name="Rasinkangas P."/>
            <person name="Parkhill J."/>
            <person name="Rea M.C."/>
            <person name="O'Sullivan O."/>
            <person name="Ritari J."/>
            <person name="Douillard F.P."/>
            <person name="Paul Ross R."/>
            <person name="Yang R."/>
            <person name="Briner A.E."/>
            <person name="Felis G.E."/>
            <person name="de Vos W.M."/>
            <person name="Barrangou R."/>
            <person name="Klaenhammer T.R."/>
            <person name="Caufield P.W."/>
            <person name="Cui Y."/>
            <person name="Zhang H."/>
            <person name="O'Toole P.W."/>
        </authorList>
    </citation>
    <scope>NUCLEOTIDE SEQUENCE [LARGE SCALE GENOMIC DNA]</scope>
    <source>
        <strain evidence="6 7">DSM 20405</strain>
    </source>
</reference>
<feature type="short sequence motif" description="GXSXG" evidence="4">
    <location>
        <begin position="35"/>
        <end position="39"/>
    </location>
</feature>
<dbReference type="RefSeq" id="WP_080703068.1">
    <property type="nucleotide sequence ID" value="NZ_JNKN01000001.1"/>
</dbReference>
<evidence type="ECO:0000313" key="7">
    <source>
        <dbReference type="Proteomes" id="UP000051841"/>
    </source>
</evidence>
<dbReference type="Pfam" id="PF01734">
    <property type="entry name" value="Patatin"/>
    <property type="match status" value="1"/>
</dbReference>
<proteinExistence type="predicted"/>
<keyword evidence="2 4" id="KW-0442">Lipid degradation</keyword>
<dbReference type="GO" id="GO:0016042">
    <property type="term" value="P:lipid catabolic process"/>
    <property type="evidence" value="ECO:0007669"/>
    <property type="project" value="UniProtKB-UniRule"/>
</dbReference>
<gene>
    <name evidence="6" type="ORF">IV49_GL001633</name>
</gene>
<evidence type="ECO:0000259" key="5">
    <source>
        <dbReference type="PROSITE" id="PS51635"/>
    </source>
</evidence>
<keyword evidence="1 4" id="KW-0378">Hydrolase</keyword>
<dbReference type="PROSITE" id="PS51635">
    <property type="entry name" value="PNPLA"/>
    <property type="match status" value="1"/>
</dbReference>
<dbReference type="CDD" id="cd07208">
    <property type="entry name" value="Pat_hypo_Ecoli_yjju_like"/>
    <property type="match status" value="1"/>
</dbReference>
<dbReference type="PANTHER" id="PTHR14226:SF25">
    <property type="entry name" value="PHOSPHOESTERASE"/>
    <property type="match status" value="1"/>
</dbReference>
<name>A0A0R2HCM9_9FIRM</name>
<comment type="caution">
    <text evidence="4">Lacks conserved residue(s) required for the propagation of feature annotation.</text>
</comment>
<organism evidence="6 7">
    <name type="scientific">Kandleria vitulina DSM 20405</name>
    <dbReference type="NCBI Taxonomy" id="1410657"/>
    <lineage>
        <taxon>Bacteria</taxon>
        <taxon>Bacillati</taxon>
        <taxon>Bacillota</taxon>
        <taxon>Erysipelotrichia</taxon>
        <taxon>Erysipelotrichales</taxon>
        <taxon>Coprobacillaceae</taxon>
        <taxon>Kandleria</taxon>
    </lineage>
</organism>
<dbReference type="PATRIC" id="fig|1410657.5.peg.1685"/>
<evidence type="ECO:0000256" key="3">
    <source>
        <dbReference type="ARBA" id="ARBA00023098"/>
    </source>
</evidence>
<comment type="caution">
    <text evidence="6">The sequence shown here is derived from an EMBL/GenBank/DDBJ whole genome shotgun (WGS) entry which is preliminary data.</text>
</comment>
<evidence type="ECO:0000256" key="1">
    <source>
        <dbReference type="ARBA" id="ARBA00022801"/>
    </source>
</evidence>
<dbReference type="EMBL" id="JQBL01000005">
    <property type="protein sequence ID" value="KRN50817.1"/>
    <property type="molecule type" value="Genomic_DNA"/>
</dbReference>
<dbReference type="InterPro" id="IPR037483">
    <property type="entry name" value="YjjU-like"/>
</dbReference>
<dbReference type="InterPro" id="IPR050301">
    <property type="entry name" value="NTE"/>
</dbReference>
<feature type="active site" description="Nucleophile" evidence="4">
    <location>
        <position position="37"/>
    </location>
</feature>
<feature type="domain" description="PNPLA" evidence="5">
    <location>
        <begin position="4"/>
        <end position="173"/>
    </location>
</feature>
<dbReference type="Gene3D" id="3.40.1090.10">
    <property type="entry name" value="Cytosolic phospholipase A2 catalytic domain"/>
    <property type="match status" value="1"/>
</dbReference>
<dbReference type="Pfam" id="PF19890">
    <property type="entry name" value="DUF6363"/>
    <property type="match status" value="1"/>
</dbReference>
<dbReference type="InterPro" id="IPR045943">
    <property type="entry name" value="DUF6363"/>
</dbReference>
<sequence>MIGIIDVGGGTRDIYGAGVFDYCLEHHITFDYGIGISAGSANLASFTAKQYKRNYHFFMDYAFREEYMSLKNFINKGSYVDLDYIYYTLSRKEGENPLDYETLKNNPMKFNVLAYNANTGEPHIFTKKDINQDEYRIFSASSCLPIVCKPVNIEGVPYYDGGIIEPIPVRRALEDGCDKVVLILTRPKDYMRDSDHDKLNANILSKIDKKASEHLRKRAEVYNAALKDALELEKQGKVLIVAPDTIGHMSTLSKEKQNLYLLYRKGYNDAEKIARFIRGE</sequence>
<protein>
    <recommendedName>
        <fullName evidence="5">PNPLA domain-containing protein</fullName>
    </recommendedName>
</protein>
<dbReference type="InterPro" id="IPR016035">
    <property type="entry name" value="Acyl_Trfase/lysoPLipase"/>
</dbReference>
<keyword evidence="7" id="KW-1185">Reference proteome</keyword>
<feature type="active site" description="Proton acceptor" evidence="4">
    <location>
        <position position="160"/>
    </location>
</feature>
<dbReference type="PANTHER" id="PTHR14226">
    <property type="entry name" value="NEUROPATHY TARGET ESTERASE/SWISS CHEESE D.MELANOGASTER"/>
    <property type="match status" value="1"/>
</dbReference>
<dbReference type="SUPFAM" id="SSF52151">
    <property type="entry name" value="FabD/lysophospholipase-like"/>
    <property type="match status" value="1"/>
</dbReference>
<accession>A0A0R2HCM9</accession>
<dbReference type="AlphaFoldDB" id="A0A0R2HCM9"/>